<organism evidence="2 3">
    <name type="scientific">Zavarzinia aquatilis</name>
    <dbReference type="NCBI Taxonomy" id="2211142"/>
    <lineage>
        <taxon>Bacteria</taxon>
        <taxon>Pseudomonadati</taxon>
        <taxon>Pseudomonadota</taxon>
        <taxon>Alphaproteobacteria</taxon>
        <taxon>Rhodospirillales</taxon>
        <taxon>Zavarziniaceae</taxon>
        <taxon>Zavarzinia</taxon>
    </lineage>
</organism>
<comment type="caution">
    <text evidence="2">The sequence shown here is derived from an EMBL/GenBank/DDBJ whole genome shotgun (WGS) entry which is preliminary data.</text>
</comment>
<evidence type="ECO:0000313" key="3">
    <source>
        <dbReference type="Proteomes" id="UP000245461"/>
    </source>
</evidence>
<accession>A0A317E7P3</accession>
<dbReference type="RefSeq" id="WP_109905697.1">
    <property type="nucleotide sequence ID" value="NZ_QGLE01000005.1"/>
</dbReference>
<dbReference type="EMBL" id="QGLE01000005">
    <property type="protein sequence ID" value="PWR22959.1"/>
    <property type="molecule type" value="Genomic_DNA"/>
</dbReference>
<feature type="chain" id="PRO_5016306925" evidence="1">
    <location>
        <begin position="27"/>
        <end position="191"/>
    </location>
</feature>
<protein>
    <submittedName>
        <fullName evidence="2">Uncharacterized protein</fullName>
    </submittedName>
</protein>
<reference evidence="2 3" key="1">
    <citation type="submission" date="2018-05" db="EMBL/GenBank/DDBJ databases">
        <title>Zavarzinia sp. HR-AS.</title>
        <authorList>
            <person name="Lee Y."/>
            <person name="Jeon C.O."/>
        </authorList>
    </citation>
    <scope>NUCLEOTIDE SEQUENCE [LARGE SCALE GENOMIC DNA]</scope>
    <source>
        <strain evidence="2 3">HR-AS</strain>
    </source>
</reference>
<dbReference type="PROSITE" id="PS51257">
    <property type="entry name" value="PROKAR_LIPOPROTEIN"/>
    <property type="match status" value="1"/>
</dbReference>
<dbReference type="Proteomes" id="UP000245461">
    <property type="component" value="Unassembled WGS sequence"/>
</dbReference>
<dbReference type="AlphaFoldDB" id="A0A317E7P3"/>
<evidence type="ECO:0000256" key="1">
    <source>
        <dbReference type="SAM" id="SignalP"/>
    </source>
</evidence>
<feature type="signal peptide" evidence="1">
    <location>
        <begin position="1"/>
        <end position="26"/>
    </location>
</feature>
<keyword evidence="3" id="KW-1185">Reference proteome</keyword>
<gene>
    <name evidence="2" type="ORF">DKG74_11140</name>
</gene>
<proteinExistence type="predicted"/>
<name>A0A317E7P3_9PROT</name>
<dbReference type="OrthoDB" id="1488381at2"/>
<keyword evidence="1" id="KW-0732">Signal</keyword>
<evidence type="ECO:0000313" key="2">
    <source>
        <dbReference type="EMBL" id="PWR22959.1"/>
    </source>
</evidence>
<sequence length="191" mass="20713">MRRQKKSSRRTVFVAALALGCGACTSDTLPKEWAPEESDEGCGWISLRYHAKGTSASSVGQPPTVPLVFVLQPGVVDGARDDYKKPAEVDVVALEWRPGESVLRVDQIGSGVPPFDLNFVCEQGQLKHEATGPSNSKDWVGVGGEDIVLWRAPDGALVIHNRQWMAMAIYMMLPLAGGSSWHGRFEPAITP</sequence>